<reference evidence="2" key="1">
    <citation type="journal article" date="2021" name="bioRxiv">
        <title>Whole Genome Assembly and Annotation of Northern Wild Rice, Zizania palustris L., Supports a Whole Genome Duplication in the Zizania Genus.</title>
        <authorList>
            <person name="Haas M."/>
            <person name="Kono T."/>
            <person name="Macchietto M."/>
            <person name="Millas R."/>
            <person name="McGilp L."/>
            <person name="Shao M."/>
            <person name="Duquette J."/>
            <person name="Hirsch C.N."/>
            <person name="Kimball J."/>
        </authorList>
    </citation>
    <scope>NUCLEOTIDE SEQUENCE</scope>
    <source>
        <tissue evidence="2">Fresh leaf tissue</tissue>
    </source>
</reference>
<feature type="region of interest" description="Disordered" evidence="1">
    <location>
        <begin position="22"/>
        <end position="188"/>
    </location>
</feature>
<keyword evidence="3" id="KW-1185">Reference proteome</keyword>
<protein>
    <submittedName>
        <fullName evidence="2">Uncharacterized protein</fullName>
    </submittedName>
</protein>
<evidence type="ECO:0000313" key="3">
    <source>
        <dbReference type="Proteomes" id="UP000729402"/>
    </source>
</evidence>
<comment type="caution">
    <text evidence="2">The sequence shown here is derived from an EMBL/GenBank/DDBJ whole genome shotgun (WGS) entry which is preliminary data.</text>
</comment>
<reference evidence="2" key="2">
    <citation type="submission" date="2021-02" db="EMBL/GenBank/DDBJ databases">
        <authorList>
            <person name="Kimball J.A."/>
            <person name="Haas M.W."/>
            <person name="Macchietto M."/>
            <person name="Kono T."/>
            <person name="Duquette J."/>
            <person name="Shao M."/>
        </authorList>
    </citation>
    <scope>NUCLEOTIDE SEQUENCE</scope>
    <source>
        <tissue evidence="2">Fresh leaf tissue</tissue>
    </source>
</reference>
<organism evidence="2 3">
    <name type="scientific">Zizania palustris</name>
    <name type="common">Northern wild rice</name>
    <dbReference type="NCBI Taxonomy" id="103762"/>
    <lineage>
        <taxon>Eukaryota</taxon>
        <taxon>Viridiplantae</taxon>
        <taxon>Streptophyta</taxon>
        <taxon>Embryophyta</taxon>
        <taxon>Tracheophyta</taxon>
        <taxon>Spermatophyta</taxon>
        <taxon>Magnoliopsida</taxon>
        <taxon>Liliopsida</taxon>
        <taxon>Poales</taxon>
        <taxon>Poaceae</taxon>
        <taxon>BOP clade</taxon>
        <taxon>Oryzoideae</taxon>
        <taxon>Oryzeae</taxon>
        <taxon>Zizaniinae</taxon>
        <taxon>Zizania</taxon>
    </lineage>
</organism>
<gene>
    <name evidence="2" type="ORF">GUJ93_ZPchr0012g21328</name>
</gene>
<dbReference type="Proteomes" id="UP000729402">
    <property type="component" value="Unassembled WGS sequence"/>
</dbReference>
<sequence length="188" mass="19846">MLHAGWPEILTILMRRVTRPSASAELARSATARPSANRPPRAKLKKSGSSIHYLPPRAARLSLPASTARSAPPSASGRRRAPSLGRPPPRAAPQAAVALAGGREDRAGRLSLPASTARGALPPARAAAARRASGGRHRAPRLRRPSRSPEAGKRPANPLGFLGFWPPRASSTEPAHPRVSAVLRRASR</sequence>
<accession>A0A8J5WV46</accession>
<feature type="compositionally biased region" description="Basic residues" evidence="1">
    <location>
        <begin position="133"/>
        <end position="146"/>
    </location>
</feature>
<evidence type="ECO:0000256" key="1">
    <source>
        <dbReference type="SAM" id="MobiDB-lite"/>
    </source>
</evidence>
<evidence type="ECO:0000313" key="2">
    <source>
        <dbReference type="EMBL" id="KAG8095299.1"/>
    </source>
</evidence>
<name>A0A8J5WV46_ZIZPA</name>
<feature type="compositionally biased region" description="Low complexity" evidence="1">
    <location>
        <begin position="57"/>
        <end position="76"/>
    </location>
</feature>
<feature type="compositionally biased region" description="Low complexity" evidence="1">
    <location>
        <begin position="117"/>
        <end position="132"/>
    </location>
</feature>
<dbReference type="AlphaFoldDB" id="A0A8J5WV46"/>
<proteinExistence type="predicted"/>
<dbReference type="EMBL" id="JAAALK010000080">
    <property type="protein sequence ID" value="KAG8095299.1"/>
    <property type="molecule type" value="Genomic_DNA"/>
</dbReference>
<feature type="compositionally biased region" description="Low complexity" evidence="1">
    <location>
        <begin position="92"/>
        <end position="101"/>
    </location>
</feature>